<gene>
    <name evidence="3" type="ORF">OCH7691_02032</name>
</gene>
<feature type="compositionally biased region" description="Low complexity" evidence="1">
    <location>
        <begin position="66"/>
        <end position="77"/>
    </location>
</feature>
<reference evidence="3 4" key="1">
    <citation type="submission" date="2017-03" db="EMBL/GenBank/DDBJ databases">
        <authorList>
            <person name="Afonso C.L."/>
            <person name="Miller P.J."/>
            <person name="Scott M.A."/>
            <person name="Spackman E."/>
            <person name="Goraichik I."/>
            <person name="Dimitrov K.M."/>
            <person name="Suarez D.L."/>
            <person name="Swayne D.E."/>
        </authorList>
    </citation>
    <scope>NUCLEOTIDE SEQUENCE [LARGE SCALE GENOMIC DNA]</scope>
    <source>
        <strain evidence="3 4">CECT 7691</strain>
    </source>
</reference>
<dbReference type="InParanoid" id="A0A1Y5SS44"/>
<evidence type="ECO:0000313" key="4">
    <source>
        <dbReference type="Proteomes" id="UP000193200"/>
    </source>
</evidence>
<feature type="domain" description="Serine aminopeptidase S33" evidence="2">
    <location>
        <begin position="110"/>
        <end position="227"/>
    </location>
</feature>
<keyword evidence="4" id="KW-1185">Reference proteome</keyword>
<dbReference type="Gene3D" id="3.40.50.1820">
    <property type="entry name" value="alpha/beta hydrolase"/>
    <property type="match status" value="1"/>
</dbReference>
<dbReference type="GO" id="GO:0016787">
    <property type="term" value="F:hydrolase activity"/>
    <property type="evidence" value="ECO:0007669"/>
    <property type="project" value="UniProtKB-KW"/>
</dbReference>
<dbReference type="SUPFAM" id="SSF53474">
    <property type="entry name" value="alpha/beta-Hydrolases"/>
    <property type="match status" value="1"/>
</dbReference>
<keyword evidence="3" id="KW-0378">Hydrolase</keyword>
<sequence length="376" mass="41649">MRSHRASPGKFCIPDNETLDTIPEKCIYVSNTVSLRRHRRKRGDTGANMTHGIPDRIRQDGGPDRAPATATAQPQQAAAGAIPVEFACSDGVRLRGEFWPARPGTASRTVIVNPATGVLASYYHRYARFLTRHGLNALTYDYRGIGASRPASLRGCGYRWRDWGEYDFDAAVRFLRARDPDGRIAVVGHSIGGFLPGLAASAGAVERILTVGAQYAYWPDYAARQRLRLFVKWHLAMPLVTALCGYFPGRRLGWLEDLPAGVANEWSFRRARMEASYPASRRAEILARFDAVTAPLLAIATHDDIYATPPAVRRGLSYYRNAPKTLVHLGPDYFTAGPTGHFGLFHSAHEVRFWRDTVSWLVDGANPWRSPADGNA</sequence>
<dbReference type="Proteomes" id="UP000193200">
    <property type="component" value="Unassembled WGS sequence"/>
</dbReference>
<evidence type="ECO:0000256" key="1">
    <source>
        <dbReference type="SAM" id="MobiDB-lite"/>
    </source>
</evidence>
<evidence type="ECO:0000259" key="2">
    <source>
        <dbReference type="Pfam" id="PF12146"/>
    </source>
</evidence>
<protein>
    <submittedName>
        <fullName evidence="3">Alpha/beta hydrolase family protein</fullName>
    </submittedName>
</protein>
<evidence type="ECO:0000313" key="3">
    <source>
        <dbReference type="EMBL" id="SLN47203.1"/>
    </source>
</evidence>
<dbReference type="EMBL" id="FWFR01000001">
    <property type="protein sequence ID" value="SLN47203.1"/>
    <property type="molecule type" value="Genomic_DNA"/>
</dbReference>
<feature type="compositionally biased region" description="Basic and acidic residues" evidence="1">
    <location>
        <begin position="53"/>
        <end position="63"/>
    </location>
</feature>
<feature type="region of interest" description="Disordered" evidence="1">
    <location>
        <begin position="39"/>
        <end position="77"/>
    </location>
</feature>
<organism evidence="3 4">
    <name type="scientific">Oceanibacterium hippocampi</name>
    <dbReference type="NCBI Taxonomy" id="745714"/>
    <lineage>
        <taxon>Bacteria</taxon>
        <taxon>Pseudomonadati</taxon>
        <taxon>Pseudomonadota</taxon>
        <taxon>Alphaproteobacteria</taxon>
        <taxon>Sneathiellales</taxon>
        <taxon>Sneathiellaceae</taxon>
        <taxon>Oceanibacterium</taxon>
    </lineage>
</organism>
<dbReference type="AlphaFoldDB" id="A0A1Y5SS44"/>
<proteinExistence type="predicted"/>
<dbReference type="InterPro" id="IPR029058">
    <property type="entry name" value="AB_hydrolase_fold"/>
</dbReference>
<dbReference type="InterPro" id="IPR022742">
    <property type="entry name" value="Hydrolase_4"/>
</dbReference>
<dbReference type="Pfam" id="PF12146">
    <property type="entry name" value="Hydrolase_4"/>
    <property type="match status" value="1"/>
</dbReference>
<name>A0A1Y5SS44_9PROT</name>
<accession>A0A1Y5SS44</accession>